<dbReference type="EMBL" id="BMJE01000002">
    <property type="protein sequence ID" value="GGB71873.1"/>
    <property type="molecule type" value="Genomic_DNA"/>
</dbReference>
<dbReference type="Proteomes" id="UP000615760">
    <property type="component" value="Unassembled WGS sequence"/>
</dbReference>
<gene>
    <name evidence="1" type="ORF">GCM10007424_09830</name>
</gene>
<evidence type="ECO:0008006" key="3">
    <source>
        <dbReference type="Google" id="ProtNLM"/>
    </source>
</evidence>
<evidence type="ECO:0000313" key="2">
    <source>
        <dbReference type="Proteomes" id="UP000615760"/>
    </source>
</evidence>
<keyword evidence="2" id="KW-1185">Reference proteome</keyword>
<accession>A0ABQ1JM93</accession>
<proteinExistence type="predicted"/>
<dbReference type="Pfam" id="PF14109">
    <property type="entry name" value="GldH_lipo"/>
    <property type="match status" value="1"/>
</dbReference>
<evidence type="ECO:0000313" key="1">
    <source>
        <dbReference type="EMBL" id="GGB71873.1"/>
    </source>
</evidence>
<protein>
    <recommendedName>
        <fullName evidence="3">Gliding motility lipoprotein GldH</fullName>
    </recommendedName>
</protein>
<sequence length="132" mass="15396">MYTKTFNDFQDNRWSKTDIKVFDFDIKKDIESADISFIFTHTIDPQYKNVHMELVIKYPDGKSYNISLNPQLKDDSGNSYSDCGENYCEVKMNVKQDMKMPAGKYEITLENKYDEDYLPNVNSLGITVESDD</sequence>
<reference evidence="2" key="1">
    <citation type="journal article" date="2019" name="Int. J. Syst. Evol. Microbiol.">
        <title>The Global Catalogue of Microorganisms (GCM) 10K type strain sequencing project: providing services to taxonomists for standard genome sequencing and annotation.</title>
        <authorList>
            <consortium name="The Broad Institute Genomics Platform"/>
            <consortium name="The Broad Institute Genome Sequencing Center for Infectious Disease"/>
            <person name="Wu L."/>
            <person name="Ma J."/>
        </authorList>
    </citation>
    <scope>NUCLEOTIDE SEQUENCE [LARGE SCALE GENOMIC DNA]</scope>
    <source>
        <strain evidence="2">CGMCC 1.15461</strain>
    </source>
</reference>
<name>A0ABQ1JM93_9FLAO</name>
<comment type="caution">
    <text evidence="1">The sequence shown here is derived from an EMBL/GenBank/DDBJ whole genome shotgun (WGS) entry which is preliminary data.</text>
</comment>
<organism evidence="1 2">
    <name type="scientific">Flavobacterium suaedae</name>
    <dbReference type="NCBI Taxonomy" id="1767027"/>
    <lineage>
        <taxon>Bacteria</taxon>
        <taxon>Pseudomonadati</taxon>
        <taxon>Bacteroidota</taxon>
        <taxon>Flavobacteriia</taxon>
        <taxon>Flavobacteriales</taxon>
        <taxon>Flavobacteriaceae</taxon>
        <taxon>Flavobacterium</taxon>
    </lineage>
</organism>
<dbReference type="InterPro" id="IPR020018">
    <property type="entry name" value="Motility-assoc_lipoprot_GldH"/>
</dbReference>